<dbReference type="EMBL" id="CP119914">
    <property type="protein sequence ID" value="WFD20877.1"/>
    <property type="molecule type" value="Genomic_DNA"/>
</dbReference>
<gene>
    <name evidence="2" type="ORF">MCAP1_003131</name>
</gene>
<reference evidence="2" key="1">
    <citation type="submission" date="2023-03" db="EMBL/GenBank/DDBJ databases">
        <title>Mating type loci evolution in Malassezia.</title>
        <authorList>
            <person name="Coelho M.A."/>
        </authorList>
    </citation>
    <scope>NUCLEOTIDE SEQUENCE</scope>
    <source>
        <strain evidence="2">CBS 10434</strain>
    </source>
</reference>
<dbReference type="AlphaFoldDB" id="A0AAF0E6Z8"/>
<organism evidence="2 3">
    <name type="scientific">Malassezia caprae</name>
    <dbReference type="NCBI Taxonomy" id="1381934"/>
    <lineage>
        <taxon>Eukaryota</taxon>
        <taxon>Fungi</taxon>
        <taxon>Dikarya</taxon>
        <taxon>Basidiomycota</taxon>
        <taxon>Ustilaginomycotina</taxon>
        <taxon>Malasseziomycetes</taxon>
        <taxon>Malasseziales</taxon>
        <taxon>Malasseziaceae</taxon>
        <taxon>Malassezia</taxon>
    </lineage>
</organism>
<protein>
    <submittedName>
        <fullName evidence="2">Uncharacterized protein</fullName>
    </submittedName>
</protein>
<evidence type="ECO:0000313" key="2">
    <source>
        <dbReference type="EMBL" id="WFD20877.1"/>
    </source>
</evidence>
<feature type="compositionally biased region" description="Basic and acidic residues" evidence="1">
    <location>
        <begin position="48"/>
        <end position="59"/>
    </location>
</feature>
<sequence length="59" mass="6288">MSKSDSTVRIQYPNASHDAASGAIHAPPGLQQLDPKTASSLEAPLSDEELKKRSAELNK</sequence>
<name>A0AAF0E6Z8_9BASI</name>
<evidence type="ECO:0000313" key="3">
    <source>
        <dbReference type="Proteomes" id="UP001220961"/>
    </source>
</evidence>
<proteinExistence type="predicted"/>
<dbReference type="Proteomes" id="UP001220961">
    <property type="component" value="Chromosome 7"/>
</dbReference>
<accession>A0AAF0E6Z8</accession>
<feature type="region of interest" description="Disordered" evidence="1">
    <location>
        <begin position="1"/>
        <end position="59"/>
    </location>
</feature>
<evidence type="ECO:0000256" key="1">
    <source>
        <dbReference type="SAM" id="MobiDB-lite"/>
    </source>
</evidence>
<keyword evidence="3" id="KW-1185">Reference proteome</keyword>